<proteinExistence type="predicted"/>
<dbReference type="Gene3D" id="3.90.190.10">
    <property type="entry name" value="Protein tyrosine phosphatase superfamily"/>
    <property type="match status" value="1"/>
</dbReference>
<evidence type="ECO:0000259" key="1">
    <source>
        <dbReference type="PROSITE" id="PS50056"/>
    </source>
</evidence>
<dbReference type="RefSeq" id="XP_018713948.1">
    <property type="nucleotide sequence ID" value="XM_018859251.1"/>
</dbReference>
<dbReference type="OrthoDB" id="449382at2759"/>
<dbReference type="PANTHER" id="PTHR31126:SF1">
    <property type="entry name" value="TYROSINE SPECIFIC PROTEIN PHOSPHATASES DOMAIN-CONTAINING PROTEIN"/>
    <property type="match status" value="1"/>
</dbReference>
<dbReference type="InterPro" id="IPR029058">
    <property type="entry name" value="AB_hydrolase_fold"/>
</dbReference>
<name>A0A1A0HHW0_9ASCO</name>
<dbReference type="AlphaFoldDB" id="A0A1A0HHW0"/>
<sequence>MDLDIALNQFSGIGDVAPPREIEVQTSSGVNGTLAVPHSVDKADFLQLGYAPPTHKMAVILHGQGGHRNYCYQKKLAHKLAAELGMYSLRIDFRGCGALADVADLAVGRTLQLDVQDIQAAAELVVDARKNPLNICFDLLAIVAHSRGSLAMFLWAVEQENLLQDPRTAARAIAVPNLINCSLRFRLFTVLDRYPIHEKGFEWMEQKALRHGEMRHVRITNDELQSLASADTAQFACLSPQWAVLSIYGTEDTIISKQDCAYYANIFNRGPYTHHLELIDGADHNFYGVKPMEHGAEMPVSNPHNLPLLKNKVINYNYVVCAMVVKYLRPDQELRRFQAMSRHIGGFPRVKHVDGISNFRDLGGWRVYKPTFQTQLELACKYFVRPNLMYRCANPAGVTEAGYKTLQDLGVKAIFDLRSEDECAKDGIPEDLVSVGIERIHAPVFKHEDYSPEAIALRLSHLITSWHTYVQIYAQILQRGEDLFRTMFEHLRDKPHTPLLFHCTAGKDRTGVFGMLVLLLAGVDKFTISKEYALTTYGLVPDHARIRERFLAGMKKTQSGEQGEALAQMILQGRKNWSIEVDGFNNLISSRAEAMLATIELLDTEYGGVLGYMEKHLKFSKEDIEAIFCNIMAKPDASVTPTAWPSYD</sequence>
<keyword evidence="3" id="KW-1185">Reference proteome</keyword>
<dbReference type="InterPro" id="IPR029021">
    <property type="entry name" value="Prot-tyrosine_phosphatase-like"/>
</dbReference>
<dbReference type="InterPro" id="IPR000387">
    <property type="entry name" value="Tyr_Pase_dom"/>
</dbReference>
<dbReference type="GeneID" id="30032226"/>
<dbReference type="Pfam" id="PF13350">
    <property type="entry name" value="Y_phosphatase3"/>
    <property type="match status" value="1"/>
</dbReference>
<dbReference type="Proteomes" id="UP000092555">
    <property type="component" value="Unassembled WGS sequence"/>
</dbReference>
<dbReference type="STRING" id="869754.A0A1A0HHW0"/>
<dbReference type="EMBL" id="LXTC01000001">
    <property type="protein sequence ID" value="OBA23467.1"/>
    <property type="molecule type" value="Genomic_DNA"/>
</dbReference>
<dbReference type="PROSITE" id="PS00383">
    <property type="entry name" value="TYR_PHOSPHATASE_1"/>
    <property type="match status" value="1"/>
</dbReference>
<evidence type="ECO:0000313" key="3">
    <source>
        <dbReference type="Proteomes" id="UP000092555"/>
    </source>
</evidence>
<dbReference type="Gene3D" id="3.40.50.1820">
    <property type="entry name" value="alpha/beta hydrolase"/>
    <property type="match status" value="1"/>
</dbReference>
<feature type="domain" description="Tyrosine specific protein phosphatases" evidence="1">
    <location>
        <begin position="478"/>
        <end position="547"/>
    </location>
</feature>
<dbReference type="SUPFAM" id="SSF53474">
    <property type="entry name" value="alpha/beta-Hydrolases"/>
    <property type="match status" value="1"/>
</dbReference>
<dbReference type="InterPro" id="IPR026893">
    <property type="entry name" value="Tyr/Ser_Pase_IphP-type"/>
</dbReference>
<protein>
    <recommendedName>
        <fullName evidence="1">Tyrosine specific protein phosphatases domain-containing protein</fullName>
    </recommendedName>
</protein>
<dbReference type="GO" id="GO:0004721">
    <property type="term" value="F:phosphoprotein phosphatase activity"/>
    <property type="evidence" value="ECO:0007669"/>
    <property type="project" value="InterPro"/>
</dbReference>
<dbReference type="PANTHER" id="PTHR31126">
    <property type="entry name" value="TYROSINE-PROTEIN PHOSPHATASE"/>
    <property type="match status" value="1"/>
</dbReference>
<evidence type="ECO:0000313" key="2">
    <source>
        <dbReference type="EMBL" id="OBA23467.1"/>
    </source>
</evidence>
<comment type="caution">
    <text evidence="2">The sequence shown here is derived from an EMBL/GenBank/DDBJ whole genome shotgun (WGS) entry which is preliminary data.</text>
</comment>
<dbReference type="PROSITE" id="PS50056">
    <property type="entry name" value="TYR_PHOSPHATASE_2"/>
    <property type="match status" value="1"/>
</dbReference>
<gene>
    <name evidence="2" type="ORF">METBIDRAFT_85689</name>
</gene>
<organism evidence="2 3">
    <name type="scientific">Metschnikowia bicuspidata var. bicuspidata NRRL YB-4993</name>
    <dbReference type="NCBI Taxonomy" id="869754"/>
    <lineage>
        <taxon>Eukaryota</taxon>
        <taxon>Fungi</taxon>
        <taxon>Dikarya</taxon>
        <taxon>Ascomycota</taxon>
        <taxon>Saccharomycotina</taxon>
        <taxon>Pichiomycetes</taxon>
        <taxon>Metschnikowiaceae</taxon>
        <taxon>Metschnikowia</taxon>
    </lineage>
</organism>
<accession>A0A1A0HHW0</accession>
<reference evidence="2 3" key="1">
    <citation type="submission" date="2016-05" db="EMBL/GenBank/DDBJ databases">
        <title>Comparative genomics of biotechnologically important yeasts.</title>
        <authorList>
            <consortium name="DOE Joint Genome Institute"/>
            <person name="Riley R."/>
            <person name="Haridas S."/>
            <person name="Wolfe K.H."/>
            <person name="Lopes M.R."/>
            <person name="Hittinger C.T."/>
            <person name="Goker M."/>
            <person name="Salamov A."/>
            <person name="Wisecaver J."/>
            <person name="Long T.M."/>
            <person name="Aerts A.L."/>
            <person name="Barry K."/>
            <person name="Choi C."/>
            <person name="Clum A."/>
            <person name="Coughlan A.Y."/>
            <person name="Deshpande S."/>
            <person name="Douglass A.P."/>
            <person name="Hanson S.J."/>
            <person name="Klenk H.-P."/>
            <person name="LaButti K."/>
            <person name="Lapidus A."/>
            <person name="Lindquist E."/>
            <person name="Lipzen A."/>
            <person name="Meier-kolthoff J.P."/>
            <person name="Ohm R.A."/>
            <person name="Otillar R.P."/>
            <person name="Pangilinan J."/>
            <person name="Peng Y."/>
            <person name="Rokas A."/>
            <person name="Rosa C.A."/>
            <person name="Scheuner C."/>
            <person name="Sibirny A.A."/>
            <person name="Slot J.C."/>
            <person name="Stielow J.B."/>
            <person name="Sun H."/>
            <person name="Kurtzman C.P."/>
            <person name="Blackwell M."/>
            <person name="Grigoriev I.V."/>
            <person name="Jeffries T.W."/>
        </authorList>
    </citation>
    <scope>NUCLEOTIDE SEQUENCE [LARGE SCALE GENOMIC DNA]</scope>
    <source>
        <strain evidence="2 3">NRRL YB-4993</strain>
    </source>
</reference>
<dbReference type="SUPFAM" id="SSF52799">
    <property type="entry name" value="(Phosphotyrosine protein) phosphatases II"/>
    <property type="match status" value="1"/>
</dbReference>
<dbReference type="InterPro" id="IPR016130">
    <property type="entry name" value="Tyr_Pase_AS"/>
</dbReference>